<dbReference type="PANTHER" id="PTHR43798:SF33">
    <property type="entry name" value="HYDROLASE, PUTATIVE (AFU_ORTHOLOGUE AFUA_2G14860)-RELATED"/>
    <property type="match status" value="1"/>
</dbReference>
<dbReference type="AlphaFoldDB" id="A0A846N4J6"/>
<evidence type="ECO:0000256" key="1">
    <source>
        <dbReference type="SAM" id="Phobius"/>
    </source>
</evidence>
<keyword evidence="1" id="KW-0472">Membrane</keyword>
<evidence type="ECO:0000259" key="2">
    <source>
        <dbReference type="Pfam" id="PF00561"/>
    </source>
</evidence>
<dbReference type="GO" id="GO:0016020">
    <property type="term" value="C:membrane"/>
    <property type="evidence" value="ECO:0007669"/>
    <property type="project" value="TreeGrafter"/>
</dbReference>
<keyword evidence="1" id="KW-0812">Transmembrane</keyword>
<evidence type="ECO:0000313" key="4">
    <source>
        <dbReference type="Proteomes" id="UP000570514"/>
    </source>
</evidence>
<dbReference type="InterPro" id="IPR050266">
    <property type="entry name" value="AB_hydrolase_sf"/>
</dbReference>
<comment type="caution">
    <text evidence="3">The sequence shown here is derived from an EMBL/GenBank/DDBJ whole genome shotgun (WGS) entry which is preliminary data.</text>
</comment>
<accession>A0A846N4J6</accession>
<dbReference type="Gene3D" id="3.40.50.1820">
    <property type="entry name" value="alpha/beta hydrolase"/>
    <property type="match status" value="1"/>
</dbReference>
<sequence>MARHFTDGFALRRKFSPFLLIALLISAVAGAVAVYLFRKTGRRRKDESLIAETSLGKVEYAVAGKGAPVLVLHGAGGGYDQALHMTAALAEKGFKLIAPSRFGYLSSPAPKGATPGMQAEAYARLLDHLGIKQVAVVAISAGAWSGLHFALRYPERCRALVLMVPATGLPQSVRLYGWLMAQTIFRSNLLGGLALRIAMLFPRLGAALIGTPTGALPREEKQRIRQILRDGLPVREHRKGMVLDLTTAHPHVGFPMRGITAPVLTISAANDGFKTDTRAKEIARTVAKGQALIFPDGGHLLAGRHEDAVREVAAFLKG</sequence>
<name>A0A846N4J6_9PROT</name>
<proteinExistence type="predicted"/>
<dbReference type="PANTHER" id="PTHR43798">
    <property type="entry name" value="MONOACYLGLYCEROL LIPASE"/>
    <property type="match status" value="1"/>
</dbReference>
<gene>
    <name evidence="3" type="ORF">FHS83_003713</name>
</gene>
<keyword evidence="1" id="KW-1133">Transmembrane helix</keyword>
<dbReference type="RefSeq" id="WP_167084917.1">
    <property type="nucleotide sequence ID" value="NZ_BAAADC010000001.1"/>
</dbReference>
<dbReference type="InterPro" id="IPR000073">
    <property type="entry name" value="AB_hydrolase_1"/>
</dbReference>
<reference evidence="3 4" key="1">
    <citation type="submission" date="2020-03" db="EMBL/GenBank/DDBJ databases">
        <title>Genomic Encyclopedia of Type Strains, Phase IV (KMG-IV): sequencing the most valuable type-strain genomes for metagenomic binning, comparative biology and taxonomic classification.</title>
        <authorList>
            <person name="Goeker M."/>
        </authorList>
    </citation>
    <scope>NUCLEOTIDE SEQUENCE [LARGE SCALE GENOMIC DNA]</scope>
    <source>
        <strain evidence="3 4">DSM 19867</strain>
    </source>
</reference>
<evidence type="ECO:0000313" key="3">
    <source>
        <dbReference type="EMBL" id="NIK90395.1"/>
    </source>
</evidence>
<dbReference type="Pfam" id="PF00561">
    <property type="entry name" value="Abhydrolase_1"/>
    <property type="match status" value="1"/>
</dbReference>
<keyword evidence="4" id="KW-1185">Reference proteome</keyword>
<feature type="domain" description="AB hydrolase-1" evidence="2">
    <location>
        <begin position="68"/>
        <end position="301"/>
    </location>
</feature>
<organism evidence="3 4">
    <name type="scientific">Rhizomicrobium palustre</name>
    <dbReference type="NCBI Taxonomy" id="189966"/>
    <lineage>
        <taxon>Bacteria</taxon>
        <taxon>Pseudomonadati</taxon>
        <taxon>Pseudomonadota</taxon>
        <taxon>Alphaproteobacteria</taxon>
        <taxon>Micropepsales</taxon>
        <taxon>Micropepsaceae</taxon>
        <taxon>Rhizomicrobium</taxon>
    </lineage>
</organism>
<dbReference type="InterPro" id="IPR029058">
    <property type="entry name" value="AB_hydrolase_fold"/>
</dbReference>
<dbReference type="SUPFAM" id="SSF53474">
    <property type="entry name" value="alpha/beta-Hydrolases"/>
    <property type="match status" value="1"/>
</dbReference>
<dbReference type="Proteomes" id="UP000570514">
    <property type="component" value="Unassembled WGS sequence"/>
</dbReference>
<dbReference type="EMBL" id="JAASRM010000001">
    <property type="protein sequence ID" value="NIK90395.1"/>
    <property type="molecule type" value="Genomic_DNA"/>
</dbReference>
<feature type="transmembrane region" description="Helical" evidence="1">
    <location>
        <begin position="15"/>
        <end position="37"/>
    </location>
</feature>
<protein>
    <submittedName>
        <fullName evidence="3">Pimeloyl-ACP methyl ester carboxylesterase</fullName>
    </submittedName>
</protein>